<dbReference type="GO" id="GO:0090560">
    <property type="term" value="F:2-(3-amino-3-carboxypropyl)histidine synthase activity"/>
    <property type="evidence" value="ECO:0007669"/>
    <property type="project" value="InterPro"/>
</dbReference>
<proteinExistence type="inferred from homology"/>
<evidence type="ECO:0000256" key="4">
    <source>
        <dbReference type="ARBA" id="ARBA00021914"/>
    </source>
</evidence>
<evidence type="ECO:0000256" key="6">
    <source>
        <dbReference type="ARBA" id="ARBA00023004"/>
    </source>
</evidence>
<dbReference type="SFLD" id="SFLDF00408">
    <property type="entry name" value="Diphthamide_biosynthesis_famil"/>
    <property type="match status" value="1"/>
</dbReference>
<comment type="function">
    <text evidence="9">Required for the first step of diphthamide biosynthesis, a post-translational modification of histidine which occurs in elongation factor 2. DPH1 and DPH2 transfer a 3-amino-3-carboxypropyl (ACP) group from S-adenosyl-L-methionine (SAM) to a histidine residue, the reaction is assisted by a reduction system comprising DPH3 and a NADH-dependent reductase, predominantly CBR1. Facilitates the reduction of the catalytic iron-sulfur cluster found in the DPH1 subunit.</text>
</comment>
<evidence type="ECO:0000256" key="5">
    <source>
        <dbReference type="ARBA" id="ARBA00022723"/>
    </source>
</evidence>
<dbReference type="Gene3D" id="3.40.50.11860">
    <property type="entry name" value="Diphthamide synthesis DPH1/DPH2 domain 3"/>
    <property type="match status" value="1"/>
</dbReference>
<evidence type="ECO:0000256" key="10">
    <source>
        <dbReference type="RuleBase" id="RU364133"/>
    </source>
</evidence>
<dbReference type="NCBIfam" id="TIGR00272">
    <property type="entry name" value="DPH2"/>
    <property type="match status" value="1"/>
</dbReference>
<keyword evidence="10" id="KW-0963">Cytoplasm</keyword>
<keyword evidence="12" id="KW-1185">Reference proteome</keyword>
<comment type="similarity">
    <text evidence="3 10">Belongs to the DPH1/DPH2 family. DPH2 subfamily.</text>
</comment>
<evidence type="ECO:0000313" key="11">
    <source>
        <dbReference type="EMBL" id="KAK0502278.1"/>
    </source>
</evidence>
<dbReference type="InterPro" id="IPR016435">
    <property type="entry name" value="DPH1/DPH2"/>
</dbReference>
<sequence length="496" mass="55655">MATFFSSSEDPISRVVDVRPDGTALHLASQKFDDYYDIDETAQWISNGDYQRVALQFPDELLHDSVRIYRSLKNKVGSRDLYILADTSYGSCCVDEVASQHVDATAIVHYGHACMSQTYRLPVMYIFGKKPIDLDDCIGKLANMVSESQDRVFVVRHDVAYTHASAKLVDGLRQRFNPATRYFEVPSKLYPTNPEALVSKLSDGISRIHINPTDENPSSDDKSTKSTIFYIGGESLGLTNLLITHSFCDASGALLRRFPSYADPSPTRLESSRTNRLLMRRYAVVQRARDADVFGILVGTLGVANYLPLIRHIRDILKRARKKSYTISVGKLNPAKLANFLEVECFVLVACPENSLIDAKDFLRPIVTPYELEIALQAEQNWTGRYILDFEQLLAEQDRFEVQNGEKEDDDQPMFSLMTGRYRHAKRYGDTLSIDSQALVARNGDSAIARLPDSAAGDFLQTRAYRGLDMRVGEDSPSVLEQGRVGIASGYTDDHK</sequence>
<evidence type="ECO:0000256" key="3">
    <source>
        <dbReference type="ARBA" id="ARBA00006179"/>
    </source>
</evidence>
<comment type="caution">
    <text evidence="11">The sequence shown here is derived from an EMBL/GenBank/DDBJ whole genome shotgun (WGS) entry which is preliminary data.</text>
</comment>
<evidence type="ECO:0000256" key="1">
    <source>
        <dbReference type="ARBA" id="ARBA00001966"/>
    </source>
</evidence>
<dbReference type="GO" id="GO:0051536">
    <property type="term" value="F:iron-sulfur cluster binding"/>
    <property type="evidence" value="ECO:0007669"/>
    <property type="project" value="UniProtKB-KW"/>
</dbReference>
<dbReference type="GO" id="GO:0005737">
    <property type="term" value="C:cytoplasm"/>
    <property type="evidence" value="ECO:0007669"/>
    <property type="project" value="UniProtKB-SubCell"/>
</dbReference>
<dbReference type="Gene3D" id="3.40.50.11840">
    <property type="entry name" value="Diphthamide synthesis DPH1/DPH2 domain 1"/>
    <property type="match status" value="1"/>
</dbReference>
<keyword evidence="7 10" id="KW-0411">Iron-sulfur</keyword>
<evidence type="ECO:0000256" key="2">
    <source>
        <dbReference type="ARBA" id="ARBA00005156"/>
    </source>
</evidence>
<name>A0AA39QG34_9AGAR</name>
<evidence type="ECO:0000256" key="7">
    <source>
        <dbReference type="ARBA" id="ARBA00023014"/>
    </source>
</evidence>
<keyword evidence="6 10" id="KW-0408">Iron</keyword>
<dbReference type="GO" id="GO:0017183">
    <property type="term" value="P:protein histidyl modification to diphthamide"/>
    <property type="evidence" value="ECO:0007669"/>
    <property type="project" value="InterPro"/>
</dbReference>
<dbReference type="FunFam" id="3.40.50.11840:FF:000002">
    <property type="entry name" value="2-(3-amino-3-carboxypropyl)histidine synthase subunit 2"/>
    <property type="match status" value="1"/>
</dbReference>
<dbReference type="InterPro" id="IPR042265">
    <property type="entry name" value="DPH1/DPH2_3"/>
</dbReference>
<evidence type="ECO:0000256" key="8">
    <source>
        <dbReference type="ARBA" id="ARBA00034128"/>
    </source>
</evidence>
<protein>
    <recommendedName>
        <fullName evidence="4 10">2-(3-amino-3-carboxypropyl)histidine synthase subunit 2</fullName>
    </recommendedName>
</protein>
<comment type="pathway">
    <text evidence="2 10">Protein modification; peptidyl-diphthamide biosynthesis.</text>
</comment>
<accession>A0AA39QG34</accession>
<comment type="subcellular location">
    <subcellularLocation>
        <location evidence="10">Cytoplasm</location>
    </subcellularLocation>
</comment>
<dbReference type="Pfam" id="PF01866">
    <property type="entry name" value="Diphthamide_syn"/>
    <property type="match status" value="1"/>
</dbReference>
<organism evidence="11 12">
    <name type="scientific">Armillaria luteobubalina</name>
    <dbReference type="NCBI Taxonomy" id="153913"/>
    <lineage>
        <taxon>Eukaryota</taxon>
        <taxon>Fungi</taxon>
        <taxon>Dikarya</taxon>
        <taxon>Basidiomycota</taxon>
        <taxon>Agaricomycotina</taxon>
        <taxon>Agaricomycetes</taxon>
        <taxon>Agaricomycetidae</taxon>
        <taxon>Agaricales</taxon>
        <taxon>Marasmiineae</taxon>
        <taxon>Physalacriaceae</taxon>
        <taxon>Armillaria</taxon>
    </lineage>
</organism>
<dbReference type="GO" id="GO:0046872">
    <property type="term" value="F:metal ion binding"/>
    <property type="evidence" value="ECO:0007669"/>
    <property type="project" value="UniProtKB-KW"/>
</dbReference>
<keyword evidence="5 10" id="KW-0479">Metal-binding</keyword>
<dbReference type="PANTHER" id="PTHR10762">
    <property type="entry name" value="DIPHTHAMIDE BIOSYNTHESIS PROTEIN"/>
    <property type="match status" value="1"/>
</dbReference>
<reference evidence="11" key="1">
    <citation type="submission" date="2023-06" db="EMBL/GenBank/DDBJ databases">
        <authorList>
            <consortium name="Lawrence Berkeley National Laboratory"/>
            <person name="Ahrendt S."/>
            <person name="Sahu N."/>
            <person name="Indic B."/>
            <person name="Wong-Bajracharya J."/>
            <person name="Merenyi Z."/>
            <person name="Ke H.-M."/>
            <person name="Monk M."/>
            <person name="Kocsube S."/>
            <person name="Drula E."/>
            <person name="Lipzen A."/>
            <person name="Balint B."/>
            <person name="Henrissat B."/>
            <person name="Andreopoulos B."/>
            <person name="Martin F.M."/>
            <person name="Harder C.B."/>
            <person name="Rigling D."/>
            <person name="Ford K.L."/>
            <person name="Foster G.D."/>
            <person name="Pangilinan J."/>
            <person name="Papanicolaou A."/>
            <person name="Barry K."/>
            <person name="LaButti K."/>
            <person name="Viragh M."/>
            <person name="Koriabine M."/>
            <person name="Yan M."/>
            <person name="Riley R."/>
            <person name="Champramary S."/>
            <person name="Plett K.L."/>
            <person name="Tsai I.J."/>
            <person name="Slot J."/>
            <person name="Sipos G."/>
            <person name="Plett J."/>
            <person name="Nagy L.G."/>
            <person name="Grigoriev I.V."/>
        </authorList>
    </citation>
    <scope>NUCLEOTIDE SEQUENCE</scope>
    <source>
        <strain evidence="11">HWK02</strain>
    </source>
</reference>
<dbReference type="AlphaFoldDB" id="A0AA39QG34"/>
<comment type="function">
    <text evidence="10">Required for the first step of diphthamide biosynthesis, a post-translational modification of histidine which occurs in elongation factor 2. DPH1 and DPH2 transfer a 3-amino-3-carboxypropyl (ACP) group from S-adenosyl-L-methionine (SAM) to a histidine residue, the reaction is assisted by a reduction system comprising DPH3 and a NADH-dependent reductase. Facilitates the reduction of the catalytic iron-sulfur cluster found in the DPH1 subunit.</text>
</comment>
<dbReference type="NCBIfam" id="TIGR00322">
    <property type="entry name" value="diphth2_R"/>
    <property type="match status" value="1"/>
</dbReference>
<dbReference type="PANTHER" id="PTHR10762:SF2">
    <property type="entry name" value="2-(3-AMINO-3-CARBOXYPROPYL)HISTIDINE SYNTHASE SUBUNIT 2"/>
    <property type="match status" value="1"/>
</dbReference>
<dbReference type="InterPro" id="IPR042263">
    <property type="entry name" value="DPH1/DPH2_1"/>
</dbReference>
<dbReference type="FunFam" id="3.40.50.11860:FF:000001">
    <property type="entry name" value="2-(3-amino-3-carboxypropyl)histidine synthase subunit 2"/>
    <property type="match status" value="1"/>
</dbReference>
<evidence type="ECO:0000313" key="12">
    <source>
        <dbReference type="Proteomes" id="UP001175228"/>
    </source>
</evidence>
<comment type="subunit">
    <text evidence="8">Component of the 2-(3-amino-3-carboxypropyl)histidine synthase complex composed of DPH1, DPH2, DPH3 and a NADH-dependent reductase, predominantly CBR1.</text>
</comment>
<dbReference type="SFLD" id="SFLDS00032">
    <property type="entry name" value="Radical_SAM_3-amino-3-carboxyp"/>
    <property type="match status" value="1"/>
</dbReference>
<dbReference type="EMBL" id="JAUEPU010000005">
    <property type="protein sequence ID" value="KAK0502278.1"/>
    <property type="molecule type" value="Genomic_DNA"/>
</dbReference>
<dbReference type="SFLD" id="SFLDG01121">
    <property type="entry name" value="Diphthamide_biosynthesis"/>
    <property type="match status" value="1"/>
</dbReference>
<gene>
    <name evidence="11" type="ORF">EDD18DRAFT_1100742</name>
</gene>
<evidence type="ECO:0000256" key="9">
    <source>
        <dbReference type="ARBA" id="ARBA00054092"/>
    </source>
</evidence>
<dbReference type="Proteomes" id="UP001175228">
    <property type="component" value="Unassembled WGS sequence"/>
</dbReference>
<dbReference type="InterPro" id="IPR010014">
    <property type="entry name" value="DHP2"/>
</dbReference>
<comment type="cofactor">
    <cofactor evidence="1">
        <name>[4Fe-4S] cluster</name>
        <dbReference type="ChEBI" id="CHEBI:49883"/>
    </cofactor>
</comment>